<organism evidence="2 3">
    <name type="scientific">Qipengyuania pelagi</name>
    <dbReference type="NCBI Taxonomy" id="994320"/>
    <lineage>
        <taxon>Bacteria</taxon>
        <taxon>Pseudomonadati</taxon>
        <taxon>Pseudomonadota</taxon>
        <taxon>Alphaproteobacteria</taxon>
        <taxon>Sphingomonadales</taxon>
        <taxon>Erythrobacteraceae</taxon>
        <taxon>Qipengyuania</taxon>
    </lineage>
</organism>
<feature type="chain" id="PRO_5033017126" evidence="1">
    <location>
        <begin position="25"/>
        <end position="82"/>
    </location>
</feature>
<reference evidence="2 3" key="1">
    <citation type="submission" date="2019-12" db="EMBL/GenBank/DDBJ databases">
        <title>Genomic-based taxomic classification of the family Erythrobacteraceae.</title>
        <authorList>
            <person name="Xu L."/>
        </authorList>
    </citation>
    <scope>NUCLEOTIDE SEQUENCE [LARGE SCALE GENOMIC DNA]</scope>
    <source>
        <strain evidence="2 3">JCM 17468</strain>
    </source>
</reference>
<proteinExistence type="predicted"/>
<dbReference type="RefSeq" id="WP_119587874.1">
    <property type="nucleotide sequence ID" value="NZ_BAABDV010000001.1"/>
</dbReference>
<gene>
    <name evidence="2" type="ORF">GRI47_13465</name>
</gene>
<name>A0A844Y8I0_9SPHN</name>
<dbReference type="Proteomes" id="UP000430272">
    <property type="component" value="Unassembled WGS sequence"/>
</dbReference>
<protein>
    <submittedName>
        <fullName evidence="2">Uncharacterized protein</fullName>
    </submittedName>
</protein>
<keyword evidence="3" id="KW-1185">Reference proteome</keyword>
<evidence type="ECO:0000313" key="2">
    <source>
        <dbReference type="EMBL" id="MXO55010.1"/>
    </source>
</evidence>
<comment type="caution">
    <text evidence="2">The sequence shown here is derived from an EMBL/GenBank/DDBJ whole genome shotgun (WGS) entry which is preliminary data.</text>
</comment>
<accession>A0A844Y8I0</accession>
<dbReference type="OrthoDB" id="7605496at2"/>
<evidence type="ECO:0000256" key="1">
    <source>
        <dbReference type="SAM" id="SignalP"/>
    </source>
</evidence>
<dbReference type="EMBL" id="WTYD01000002">
    <property type="protein sequence ID" value="MXO55010.1"/>
    <property type="molecule type" value="Genomic_DNA"/>
</dbReference>
<feature type="signal peptide" evidence="1">
    <location>
        <begin position="1"/>
        <end position="24"/>
    </location>
</feature>
<evidence type="ECO:0000313" key="3">
    <source>
        <dbReference type="Proteomes" id="UP000430272"/>
    </source>
</evidence>
<dbReference type="AlphaFoldDB" id="A0A844Y8I0"/>
<sequence length="82" mass="8402">MFKTKTKVLALSAAIAFGSSAAVAQQTDIGPFLPEVGQAIAAAEQGAQNICASNGGLASFNVIRIIQNAGYFAAQFEYSCNG</sequence>
<keyword evidence="1" id="KW-0732">Signal</keyword>